<proteinExistence type="predicted"/>
<sequence length="286" mass="32281">MPQLSSLYRTLLRGRAGLLAGAALLLGGLLTGCDLIEFSPNETRPPEAYRDLTRKNLERLLQQPNPTGGDTVRFVFIGDSQRFYEEAEAFTQSVNQQRNIAFVAIAGDISDFGLIREMRWVHDRLKKLNVPYLTVIGNHDVVANGREAYQQVYGALNYSFEYGHTRFVFVNTNGREYGFNGRVPDVPWVQQALAAPGPGVHRQVVMSHVPPHDADFDPQLVGPYVQALSTAPRVAFELNGHKHDFSIGQPYENGLTFINSYSFEKRQYVVLTLWGEKQFKLDTVQY</sequence>
<dbReference type="Pfam" id="PF00149">
    <property type="entry name" value="Metallophos"/>
    <property type="match status" value="1"/>
</dbReference>
<evidence type="ECO:0000259" key="1">
    <source>
        <dbReference type="Pfam" id="PF00149"/>
    </source>
</evidence>
<dbReference type="SUPFAM" id="SSF56300">
    <property type="entry name" value="Metallo-dependent phosphatases"/>
    <property type="match status" value="1"/>
</dbReference>
<gene>
    <name evidence="2" type="ORF">DLM85_21485</name>
</gene>
<dbReference type="InterPro" id="IPR029052">
    <property type="entry name" value="Metallo-depent_PP-like"/>
</dbReference>
<dbReference type="AlphaFoldDB" id="A0A328B910"/>
<dbReference type="PANTHER" id="PTHR43143:SF1">
    <property type="entry name" value="SERINE_THREONINE-PROTEIN PHOSPHATASE CPPED1"/>
    <property type="match status" value="1"/>
</dbReference>
<dbReference type="Gene3D" id="3.60.21.10">
    <property type="match status" value="1"/>
</dbReference>
<evidence type="ECO:0000313" key="3">
    <source>
        <dbReference type="Proteomes" id="UP000248553"/>
    </source>
</evidence>
<dbReference type="InterPro" id="IPR051918">
    <property type="entry name" value="STPP_CPPED1"/>
</dbReference>
<dbReference type="OrthoDB" id="5464520at2"/>
<comment type="caution">
    <text evidence="2">The sequence shown here is derived from an EMBL/GenBank/DDBJ whole genome shotgun (WGS) entry which is preliminary data.</text>
</comment>
<dbReference type="Proteomes" id="UP000248553">
    <property type="component" value="Unassembled WGS sequence"/>
</dbReference>
<keyword evidence="3" id="KW-1185">Reference proteome</keyword>
<dbReference type="RefSeq" id="WP_111480242.1">
    <property type="nucleotide sequence ID" value="NZ_QHKM01000010.1"/>
</dbReference>
<protein>
    <submittedName>
        <fullName evidence="2">Metallophosphoesterase</fullName>
    </submittedName>
</protein>
<reference evidence="3" key="1">
    <citation type="submission" date="2018-05" db="EMBL/GenBank/DDBJ databases">
        <authorList>
            <person name="Nie L."/>
        </authorList>
    </citation>
    <scope>NUCLEOTIDE SEQUENCE [LARGE SCALE GENOMIC DNA]</scope>
    <source>
        <strain evidence="3">NL</strain>
    </source>
</reference>
<name>A0A328B910_9BACT</name>
<organism evidence="2 3">
    <name type="scientific">Hymenobacter edaphi</name>
    <dbReference type="NCBI Taxonomy" id="2211146"/>
    <lineage>
        <taxon>Bacteria</taxon>
        <taxon>Pseudomonadati</taxon>
        <taxon>Bacteroidota</taxon>
        <taxon>Cytophagia</taxon>
        <taxon>Cytophagales</taxon>
        <taxon>Hymenobacteraceae</taxon>
        <taxon>Hymenobacter</taxon>
    </lineage>
</organism>
<dbReference type="EMBL" id="QHKM01000010">
    <property type="protein sequence ID" value="RAK63165.1"/>
    <property type="molecule type" value="Genomic_DNA"/>
</dbReference>
<feature type="domain" description="Calcineurin-like phosphoesterase" evidence="1">
    <location>
        <begin position="73"/>
        <end position="244"/>
    </location>
</feature>
<evidence type="ECO:0000313" key="2">
    <source>
        <dbReference type="EMBL" id="RAK63165.1"/>
    </source>
</evidence>
<accession>A0A328B910</accession>
<dbReference type="PANTHER" id="PTHR43143">
    <property type="entry name" value="METALLOPHOSPHOESTERASE, CALCINEURIN SUPERFAMILY"/>
    <property type="match status" value="1"/>
</dbReference>
<dbReference type="GO" id="GO:0016787">
    <property type="term" value="F:hydrolase activity"/>
    <property type="evidence" value="ECO:0007669"/>
    <property type="project" value="InterPro"/>
</dbReference>
<dbReference type="InterPro" id="IPR004843">
    <property type="entry name" value="Calcineurin-like_PHP"/>
</dbReference>